<name>A0ABU5ZJZ7_9BACL</name>
<keyword evidence="4" id="KW-0812">Transmembrane</keyword>
<feature type="transmembrane region" description="Helical" evidence="4">
    <location>
        <begin position="310"/>
        <end position="329"/>
    </location>
</feature>
<proteinExistence type="inferred from homology"/>
<evidence type="ECO:0000256" key="2">
    <source>
        <dbReference type="ARBA" id="ARBA00023136"/>
    </source>
</evidence>
<dbReference type="EMBL" id="JAYJLD010000019">
    <property type="protein sequence ID" value="MEB3102562.1"/>
    <property type="molecule type" value="Genomic_DNA"/>
</dbReference>
<dbReference type="PANTHER" id="PTHR22550:SF5">
    <property type="entry name" value="LEUCINE ZIPPER PROTEIN 4"/>
    <property type="match status" value="1"/>
</dbReference>
<accession>A0ABU5ZJZ7</accession>
<dbReference type="PANTHER" id="PTHR22550">
    <property type="entry name" value="SPORE GERMINATION PROTEIN"/>
    <property type="match status" value="1"/>
</dbReference>
<dbReference type="RefSeq" id="WP_371754686.1">
    <property type="nucleotide sequence ID" value="NZ_JAYJLD010000019.1"/>
</dbReference>
<evidence type="ECO:0000313" key="6">
    <source>
        <dbReference type="Proteomes" id="UP001310386"/>
    </source>
</evidence>
<evidence type="ECO:0000313" key="5">
    <source>
        <dbReference type="EMBL" id="MEB3102562.1"/>
    </source>
</evidence>
<keyword evidence="6" id="KW-1185">Reference proteome</keyword>
<comment type="similarity">
    <text evidence="1">Belongs to the GerABKA family.</text>
</comment>
<feature type="region of interest" description="Disordered" evidence="3">
    <location>
        <begin position="505"/>
        <end position="524"/>
    </location>
</feature>
<gene>
    <name evidence="5" type="ORF">VF724_12905</name>
</gene>
<dbReference type="InterPro" id="IPR004995">
    <property type="entry name" value="Spore_Ger"/>
</dbReference>
<keyword evidence="2 4" id="KW-0472">Membrane</keyword>
<feature type="transmembrane region" description="Helical" evidence="4">
    <location>
        <begin position="433"/>
        <end position="459"/>
    </location>
</feature>
<feature type="transmembrane region" description="Helical" evidence="4">
    <location>
        <begin position="352"/>
        <end position="370"/>
    </location>
</feature>
<evidence type="ECO:0000256" key="4">
    <source>
        <dbReference type="SAM" id="Phobius"/>
    </source>
</evidence>
<organism evidence="5 6">
    <name type="scientific">Ferviditalea candida</name>
    <dbReference type="NCBI Taxonomy" id="3108399"/>
    <lineage>
        <taxon>Bacteria</taxon>
        <taxon>Bacillati</taxon>
        <taxon>Bacillota</taxon>
        <taxon>Bacilli</taxon>
        <taxon>Bacillales</taxon>
        <taxon>Paenibacillaceae</taxon>
        <taxon>Ferviditalea</taxon>
    </lineage>
</organism>
<dbReference type="Proteomes" id="UP001310386">
    <property type="component" value="Unassembled WGS sequence"/>
</dbReference>
<feature type="transmembrane region" description="Helical" evidence="4">
    <location>
        <begin position="400"/>
        <end position="421"/>
    </location>
</feature>
<keyword evidence="4" id="KW-1133">Transmembrane helix</keyword>
<comment type="caution">
    <text evidence="5">The sequence shown here is derived from an EMBL/GenBank/DDBJ whole genome shotgun (WGS) entry which is preliminary data.</text>
</comment>
<dbReference type="Pfam" id="PF03323">
    <property type="entry name" value="GerA"/>
    <property type="match status" value="1"/>
</dbReference>
<reference evidence="5" key="1">
    <citation type="submission" date="2023-12" db="EMBL/GenBank/DDBJ databases">
        <title>Fervidustalea candida gen. nov., sp. nov., a novel member of the family Paenibacillaceae isolated from a geothermal area.</title>
        <authorList>
            <person name="Li W.-J."/>
            <person name="Jiao J.-Y."/>
            <person name="Chen Y."/>
        </authorList>
    </citation>
    <scope>NUCLEOTIDE SEQUENCE</scope>
    <source>
        <strain evidence="5">SYSU GA230002</strain>
    </source>
</reference>
<evidence type="ECO:0000256" key="1">
    <source>
        <dbReference type="ARBA" id="ARBA00005278"/>
    </source>
</evidence>
<protein>
    <submittedName>
        <fullName evidence="5">Spore germination protein</fullName>
    </submittedName>
</protein>
<sequence>MFNWIKRKIKFTQMKNKQLDIPDHPVSSKLQDNIDYLKQLFENSSDIVFRSFSVGKRQEIDAFLVAIDGMYDKTPIHENVIKPLMNIDFQSINQIQMVTYFEKSLISIFSLKQEHSIENGIAHLMKGDVLLFIDGLKKVYVLGTRAWEMRSIEEPITETTIRGPREGFVETLRTNTSMLRRKLGHPKLQIQQMVLGRMSQTEIAVAYIEGIAPPEILQEVKRRLISIEMDNVLESGILEEFIEDAPFSPFPTVANTERPDVAAARLLEGRVAILIDGSPMALIVPHLLFESFQSSEDYYSRPYYSSFLRMLRLFGFLVTTLAPATYTALQDYHKEMFPAELLVSVASSREGVPLPLVLELLLMLIVFEWLREAVIRMPRPVGQTVSIVGALVLGESAVNAGIVGAPTIIVVAVSAITGFLVTALSDVAAVLRFFYLIVGSIFGVYGIMLVICATLLHLASLRSFGIPYMAPLMPITWSDWKDFFIRAPMWALNRRPEALRVTDEIRQSDGMQPQPPVKKSKRKN</sequence>
<dbReference type="InterPro" id="IPR050768">
    <property type="entry name" value="UPF0353/GerABKA_families"/>
</dbReference>
<dbReference type="PIRSF" id="PIRSF005690">
    <property type="entry name" value="GerBA"/>
    <property type="match status" value="1"/>
</dbReference>
<evidence type="ECO:0000256" key="3">
    <source>
        <dbReference type="SAM" id="MobiDB-lite"/>
    </source>
</evidence>